<accession>A0AAV8BST0</accession>
<dbReference type="GO" id="GO:0042274">
    <property type="term" value="P:ribosomal small subunit biogenesis"/>
    <property type="evidence" value="ECO:0007669"/>
    <property type="project" value="InterPro"/>
</dbReference>
<keyword evidence="5" id="KW-1185">Reference proteome</keyword>
<dbReference type="PANTHER" id="PTHR34544:SF3">
    <property type="entry name" value="OS07G0155200 PROTEIN"/>
    <property type="match status" value="1"/>
</dbReference>
<evidence type="ECO:0000313" key="3">
    <source>
        <dbReference type="EMBL" id="KAJ4746236.1"/>
    </source>
</evidence>
<feature type="compositionally biased region" description="Basic and acidic residues" evidence="1">
    <location>
        <begin position="84"/>
        <end position="94"/>
    </location>
</feature>
<evidence type="ECO:0000256" key="1">
    <source>
        <dbReference type="SAM" id="MobiDB-lite"/>
    </source>
</evidence>
<evidence type="ECO:0000313" key="4">
    <source>
        <dbReference type="EMBL" id="KAJ4800101.1"/>
    </source>
</evidence>
<dbReference type="EMBL" id="JAMFTS010000002">
    <property type="protein sequence ID" value="KAJ4800101.1"/>
    <property type="molecule type" value="Genomic_DNA"/>
</dbReference>
<proteinExistence type="inferred from homology"/>
<organism evidence="3 5">
    <name type="scientific">Rhynchospora pubera</name>
    <dbReference type="NCBI Taxonomy" id="906938"/>
    <lineage>
        <taxon>Eukaryota</taxon>
        <taxon>Viridiplantae</taxon>
        <taxon>Streptophyta</taxon>
        <taxon>Embryophyta</taxon>
        <taxon>Tracheophyta</taxon>
        <taxon>Spermatophyta</taxon>
        <taxon>Magnoliopsida</taxon>
        <taxon>Liliopsida</taxon>
        <taxon>Poales</taxon>
        <taxon>Cyperaceae</taxon>
        <taxon>Cyperoideae</taxon>
        <taxon>Rhynchosporeae</taxon>
        <taxon>Rhynchospora</taxon>
    </lineage>
</organism>
<gene>
    <name evidence="4" type="ORF">LUZ62_051347</name>
    <name evidence="3" type="ORF">LUZ62_080641</name>
</gene>
<evidence type="ECO:0000259" key="2">
    <source>
        <dbReference type="Pfam" id="PF25498"/>
    </source>
</evidence>
<dbReference type="InterPro" id="IPR003728">
    <property type="entry name" value="Ribosome_maturation_RimP"/>
</dbReference>
<dbReference type="Proteomes" id="UP001140206">
    <property type="component" value="Chromosome 5"/>
</dbReference>
<feature type="compositionally biased region" description="Acidic residues" evidence="1">
    <location>
        <begin position="95"/>
        <end position="111"/>
    </location>
</feature>
<dbReference type="HAMAP" id="MF_01077">
    <property type="entry name" value="RimP"/>
    <property type="match status" value="1"/>
</dbReference>
<reference evidence="3" key="1">
    <citation type="submission" date="2022-08" db="EMBL/GenBank/DDBJ databases">
        <authorList>
            <person name="Marques A."/>
        </authorList>
    </citation>
    <scope>NUCLEOTIDE SEQUENCE</scope>
    <source>
        <strain evidence="3">RhyPub2mFocal</strain>
        <tissue evidence="3">Leaves</tissue>
    </source>
</reference>
<dbReference type="PANTHER" id="PTHR34544">
    <property type="entry name" value="OSJNBA0006B20.18 PROTEIN"/>
    <property type="match status" value="1"/>
</dbReference>
<dbReference type="Proteomes" id="UP001140206">
    <property type="component" value="Chromosome 2"/>
</dbReference>
<feature type="domain" description="DUF7912" evidence="2">
    <location>
        <begin position="218"/>
        <end position="312"/>
    </location>
</feature>
<dbReference type="AlphaFoldDB" id="A0AAV8BST0"/>
<comment type="caution">
    <text evidence="3">The sequence shown here is derived from an EMBL/GenBank/DDBJ whole genome shotgun (WGS) entry which is preliminary data.</text>
</comment>
<dbReference type="Pfam" id="PF25498">
    <property type="entry name" value="DUF7912"/>
    <property type="match status" value="1"/>
</dbReference>
<dbReference type="EMBL" id="JAMFTS010000005">
    <property type="protein sequence ID" value="KAJ4746236.1"/>
    <property type="molecule type" value="Genomic_DNA"/>
</dbReference>
<feature type="region of interest" description="Disordered" evidence="1">
    <location>
        <begin position="74"/>
        <end position="120"/>
    </location>
</feature>
<evidence type="ECO:0000313" key="5">
    <source>
        <dbReference type="Proteomes" id="UP001140206"/>
    </source>
</evidence>
<name>A0AAV8BST0_9POAL</name>
<sequence length="317" mass="36315">MRRASPSTLRSLLLAPNNLSPKPTPYTTPYKYNHSSCVITSLSSLTQNPTITQINSLISPWLCAHPTYARFLSTSTEWSPQPGSRRDERDHASDEKEDEELEEWEEEEETDPVIGDGGDGGGIVLRDVSWGERALTVAREVLSEHFGEDIALYAFKVSPKGYVYVRLDKVTTKYGCPDIEEIESFNNIYMERLDELVEKGEIPIDLALEVSSPGAERLLKVPEELNRFKEMAMWVQYLDLAEDGTIKNIYEKEKEGIFVLERIELETQHCIWKLADVKENRALAGKGRPLSRKQKDWRLHVPFDAIKRVMLYLDSRH</sequence>
<dbReference type="InterPro" id="IPR057234">
    <property type="entry name" value="DUF7912"/>
</dbReference>
<protein>
    <submittedName>
        <fullName evidence="3">Ribosome maturation factor RimP</fullName>
    </submittedName>
</protein>